<evidence type="ECO:0000313" key="2">
    <source>
        <dbReference type="Proteomes" id="UP000789702"/>
    </source>
</evidence>
<name>A0ACA9K1H6_9GLOM</name>
<accession>A0ACA9K1H6</accession>
<protein>
    <submittedName>
        <fullName evidence="1">10147_t:CDS:1</fullName>
    </submittedName>
</protein>
<sequence length="569" mass="65769">MNAFSNVIVNTLGTASKLITDLIDLIDRENPNKEIILGVLDRISITESIIKHLESNEEIAQIYNKDLKKLINILDKIRNFIRTISQKKNVPKATEISEHLSKLTKEYDDCIMALNFSITIDNRKYMKEIAQSIHEIEEVRKSNLINKDLSEDNFSNQLNDPLKPITSLSKQSEQIDEILTENEQSITDQESKFPFVSKEEKIQLEKQIVELKNQIVNLQTLLNRKEEELVNLRKKNHVLVEQCLYYLTLIKSFREKQKIINKLREEATKKIPSNEEIDNLLYLGGEFKQLEIELEKIINELPLIRNKLLKKRYFNINQLQVNETTIVNSDKVIAELKGHDFFEDDDLSYLNEELQTIIDNSNKNAVKNALLIIRARNNHSNLSNSHRTVLKLQECYENYKSSIDTGPFSIFTGAKDIVTSIGDAVPVAGSGIKAVGGVGGGVVNLFKNNSLKTCRDNFQKYLSNDEKKLFWLRDFYQSLTDVLYNEELPLSSTVINILKLEKYKKESSFNDKYNIRRIVSEITFQNENTLELREMKQTLISLNSNLAKLKAELEEERNKIYELIQTLTT</sequence>
<reference evidence="1" key="1">
    <citation type="submission" date="2021-06" db="EMBL/GenBank/DDBJ databases">
        <authorList>
            <person name="Kallberg Y."/>
            <person name="Tangrot J."/>
            <person name="Rosling A."/>
        </authorList>
    </citation>
    <scope>NUCLEOTIDE SEQUENCE</scope>
    <source>
        <strain evidence="1">IL203A</strain>
    </source>
</reference>
<proteinExistence type="predicted"/>
<keyword evidence="2" id="KW-1185">Reference proteome</keyword>
<dbReference type="EMBL" id="CAJVPU010000305">
    <property type="protein sequence ID" value="CAG8446266.1"/>
    <property type="molecule type" value="Genomic_DNA"/>
</dbReference>
<comment type="caution">
    <text evidence="1">The sequence shown here is derived from an EMBL/GenBank/DDBJ whole genome shotgun (WGS) entry which is preliminary data.</text>
</comment>
<evidence type="ECO:0000313" key="1">
    <source>
        <dbReference type="EMBL" id="CAG8446266.1"/>
    </source>
</evidence>
<dbReference type="Proteomes" id="UP000789702">
    <property type="component" value="Unassembled WGS sequence"/>
</dbReference>
<gene>
    <name evidence="1" type="ORF">DHETER_LOCUS580</name>
</gene>
<organism evidence="1 2">
    <name type="scientific">Dentiscutata heterogama</name>
    <dbReference type="NCBI Taxonomy" id="1316150"/>
    <lineage>
        <taxon>Eukaryota</taxon>
        <taxon>Fungi</taxon>
        <taxon>Fungi incertae sedis</taxon>
        <taxon>Mucoromycota</taxon>
        <taxon>Glomeromycotina</taxon>
        <taxon>Glomeromycetes</taxon>
        <taxon>Diversisporales</taxon>
        <taxon>Gigasporaceae</taxon>
        <taxon>Dentiscutata</taxon>
    </lineage>
</organism>